<dbReference type="OrthoDB" id="17253at10239"/>
<proteinExistence type="predicted"/>
<dbReference type="RefSeq" id="YP_009352251.1">
    <property type="nucleotide sequence ID" value="NC_034247.1"/>
</dbReference>
<evidence type="ECO:0000256" key="2">
    <source>
        <dbReference type="ARBA" id="ARBA00022581"/>
    </source>
</evidence>
<evidence type="ECO:0000256" key="4">
    <source>
        <dbReference type="ARBA" id="ARBA00023280"/>
    </source>
</evidence>
<accession>A0A1U9RYH6</accession>
<dbReference type="GO" id="GO:0052170">
    <property type="term" value="P:symbiont-mediated suppression of host innate immune response"/>
    <property type="evidence" value="ECO:0007669"/>
    <property type="project" value="UniProtKB-KW"/>
</dbReference>
<dbReference type="Proteomes" id="UP000202155">
    <property type="component" value="Segment"/>
</dbReference>
<keyword evidence="3" id="KW-1090">Inhibition of host innate immune response by virus</keyword>
<dbReference type="InterPro" id="IPR006755">
    <property type="entry name" value="Virus_P0"/>
</dbReference>
<dbReference type="Pfam" id="PF04662">
    <property type="entry name" value="Luteo_PO"/>
    <property type="match status" value="1"/>
</dbReference>
<sequence length="260" mass="29766">MNFGNFLINEQGSCVTSLKRLSPRAVEYFSVLAVVCQTFLTNDYPSSDHEFILRCFVFLLPFLLRGPKNIGVRKPGDKPGLVRAKQFYAARFAARLGVYTPSLSGVQRTVSLRLSNLEFTRNRRKTTAILQRHHARSVGARIERRKDVLFGGERYFKQFVQTYCRFLDHEYGRDLSKPLLVSDLRVVLAAAHDYSLRVAFRHQEFHARACRCLALYLISSLGEDSALVFWVNANLPRSHILFHSEVVLAETLLGQELQKL</sequence>
<evidence type="ECO:0000256" key="3">
    <source>
        <dbReference type="ARBA" id="ARBA00022632"/>
    </source>
</evidence>
<protein>
    <submittedName>
        <fullName evidence="5">p0 protein</fullName>
    </submittedName>
</protein>
<dbReference type="KEGG" id="vg:31653060"/>
<organism evidence="5">
    <name type="scientific">Cowpea polerovirus 2</name>
    <dbReference type="NCBI Taxonomy" id="1913125"/>
    <lineage>
        <taxon>Viruses</taxon>
        <taxon>Riboviria</taxon>
        <taxon>Orthornavirae</taxon>
        <taxon>Pisuviricota</taxon>
        <taxon>Pisoniviricetes</taxon>
        <taxon>Sobelivirales</taxon>
        <taxon>Solemoviridae</taxon>
        <taxon>Polerovirus</taxon>
        <taxon>Polerovirus CPPV2</taxon>
    </lineage>
</organism>
<evidence type="ECO:0000313" key="6">
    <source>
        <dbReference type="Proteomes" id="UP000202155"/>
    </source>
</evidence>
<keyword evidence="6" id="KW-1185">Reference proteome</keyword>
<evidence type="ECO:0000313" key="5">
    <source>
        <dbReference type="EMBL" id="AQV03234.1"/>
    </source>
</evidence>
<keyword evidence="1" id="KW-0941">Suppressor of RNA silencing</keyword>
<keyword evidence="2" id="KW-0945">Host-virus interaction</keyword>
<dbReference type="GO" id="GO:0016032">
    <property type="term" value="P:viral process"/>
    <property type="evidence" value="ECO:0007669"/>
    <property type="project" value="InterPro"/>
</dbReference>
<dbReference type="GeneID" id="31653060"/>
<dbReference type="EMBL" id="KY364847">
    <property type="protein sequence ID" value="AQV03234.1"/>
    <property type="molecule type" value="Genomic_RNA"/>
</dbReference>
<keyword evidence="4" id="KW-0899">Viral immunoevasion</keyword>
<name>A0A1U9RYH6_9VIRU</name>
<reference evidence="5" key="1">
    <citation type="journal article" date="2017" name="Arch. Virol.">
        <title>Complete genome sequences of cowpea polerovirus 1 and cowpea polerovirus 2 infecting cowpea plants in Burkina Faso.</title>
        <authorList>
            <person name="Palanga E."/>
            <person name="Martin D.P."/>
            <person name="Galzi S."/>
            <person name="Zabre J."/>
            <person name="Bouda Z."/>
            <person name="Neya J.B."/>
            <person name="Sawadogo M."/>
            <person name="Traore O."/>
            <person name="Peterschmitt M."/>
            <person name="Roumagnac P."/>
            <person name="Filloux D."/>
        </authorList>
    </citation>
    <scope>NUCLEOTIDE SEQUENCE [LARGE SCALE GENOMIC DNA]</scope>
    <source>
        <strain evidence="5">BE179</strain>
    </source>
</reference>
<evidence type="ECO:0000256" key="1">
    <source>
        <dbReference type="ARBA" id="ARBA00022463"/>
    </source>
</evidence>